<accession>A0A183GYN3</accession>
<evidence type="ECO:0000313" key="3">
    <source>
        <dbReference type="Proteomes" id="UP000267606"/>
    </source>
</evidence>
<evidence type="ECO:0000256" key="1">
    <source>
        <dbReference type="SAM" id="MobiDB-lite"/>
    </source>
</evidence>
<dbReference type="AlphaFoldDB" id="A0A183GYN3"/>
<reference evidence="2 3" key="2">
    <citation type="submission" date="2018-11" db="EMBL/GenBank/DDBJ databases">
        <authorList>
            <consortium name="Pathogen Informatics"/>
        </authorList>
    </citation>
    <scope>NUCLEOTIDE SEQUENCE [LARGE SCALE GENOMIC DNA]</scope>
</reference>
<dbReference type="WBParaSite" id="OFLC_0000034201-mRNA-1">
    <property type="protein sequence ID" value="OFLC_0000034201-mRNA-1"/>
    <property type="gene ID" value="OFLC_0000034201"/>
</dbReference>
<feature type="region of interest" description="Disordered" evidence="1">
    <location>
        <begin position="31"/>
        <end position="50"/>
    </location>
</feature>
<feature type="compositionally biased region" description="Basic and acidic residues" evidence="1">
    <location>
        <begin position="35"/>
        <end position="45"/>
    </location>
</feature>
<gene>
    <name evidence="2" type="ORF">OFLC_LOCUS343</name>
</gene>
<protein>
    <submittedName>
        <fullName evidence="4">DUF1758 domain-containing protein</fullName>
    </submittedName>
</protein>
<dbReference type="EMBL" id="UZAJ01000106">
    <property type="protein sequence ID" value="VDO25472.1"/>
    <property type="molecule type" value="Genomic_DNA"/>
</dbReference>
<evidence type="ECO:0000313" key="4">
    <source>
        <dbReference type="WBParaSite" id="OFLC_0000034201-mRNA-1"/>
    </source>
</evidence>
<proteinExistence type="predicted"/>
<sequence length="122" mass="14107">MVFNPLLPQRQEKALALFDVGSQISFIPKKINKSAKPEENSRTRNENSSVWMKKPKTCITTRTQLTVQTAEQEILSAKYLLHCTTFENLGPIKQMNESCNLWRTVCGFRKLKKFRSFEKPQG</sequence>
<name>A0A183GYN3_9BILA</name>
<dbReference type="Proteomes" id="UP000267606">
    <property type="component" value="Unassembled WGS sequence"/>
</dbReference>
<keyword evidence="3" id="KW-1185">Reference proteome</keyword>
<reference evidence="4" key="1">
    <citation type="submission" date="2016-06" db="UniProtKB">
        <authorList>
            <consortium name="WormBaseParasite"/>
        </authorList>
    </citation>
    <scope>IDENTIFICATION</scope>
</reference>
<organism evidence="4">
    <name type="scientific">Onchocerca flexuosa</name>
    <dbReference type="NCBI Taxonomy" id="387005"/>
    <lineage>
        <taxon>Eukaryota</taxon>
        <taxon>Metazoa</taxon>
        <taxon>Ecdysozoa</taxon>
        <taxon>Nematoda</taxon>
        <taxon>Chromadorea</taxon>
        <taxon>Rhabditida</taxon>
        <taxon>Spirurina</taxon>
        <taxon>Spiruromorpha</taxon>
        <taxon>Filarioidea</taxon>
        <taxon>Onchocercidae</taxon>
        <taxon>Onchocerca</taxon>
    </lineage>
</organism>
<evidence type="ECO:0000313" key="2">
    <source>
        <dbReference type="EMBL" id="VDO25472.1"/>
    </source>
</evidence>